<dbReference type="STRING" id="195883.A0A482XBW5"/>
<dbReference type="EMBL" id="QKKF02012975">
    <property type="protein sequence ID" value="RZF43173.1"/>
    <property type="molecule type" value="Genomic_DNA"/>
</dbReference>
<dbReference type="AlphaFoldDB" id="A0A482XBW5"/>
<comment type="caution">
    <text evidence="1">The sequence shown here is derived from an EMBL/GenBank/DDBJ whole genome shotgun (WGS) entry which is preliminary data.</text>
</comment>
<gene>
    <name evidence="1" type="ORF">LSTR_LSTR013338</name>
</gene>
<accession>A0A482XBW5</accession>
<proteinExistence type="predicted"/>
<keyword evidence="2" id="KW-1185">Reference proteome</keyword>
<dbReference type="OrthoDB" id="4869960at2759"/>
<evidence type="ECO:0000313" key="1">
    <source>
        <dbReference type="EMBL" id="RZF43173.1"/>
    </source>
</evidence>
<dbReference type="Proteomes" id="UP000291343">
    <property type="component" value="Unassembled WGS sequence"/>
</dbReference>
<name>A0A482XBW5_LAOST</name>
<protein>
    <submittedName>
        <fullName evidence="1">Uncharacterized protein</fullName>
    </submittedName>
</protein>
<sequence length="168" mass="19022">MKRNEVMLEETKDTITVPASFMIRMLACLNQIRRDRAAVCYQQQHPLVREESCFGWECWQQWLYYGLLEANLETPALLQSSLQSLSQPYALVHSTSGLWKQVGSRRVLTALFTGHTIVGFTAIIGLEDNLGINYKDGIMTNLPRIRVVVLGSSRVGKSGYCQNTHQNT</sequence>
<organism evidence="1 2">
    <name type="scientific">Laodelphax striatellus</name>
    <name type="common">Small brown planthopper</name>
    <name type="synonym">Delphax striatella</name>
    <dbReference type="NCBI Taxonomy" id="195883"/>
    <lineage>
        <taxon>Eukaryota</taxon>
        <taxon>Metazoa</taxon>
        <taxon>Ecdysozoa</taxon>
        <taxon>Arthropoda</taxon>
        <taxon>Hexapoda</taxon>
        <taxon>Insecta</taxon>
        <taxon>Pterygota</taxon>
        <taxon>Neoptera</taxon>
        <taxon>Paraneoptera</taxon>
        <taxon>Hemiptera</taxon>
        <taxon>Auchenorrhyncha</taxon>
        <taxon>Fulgoroidea</taxon>
        <taxon>Delphacidae</taxon>
        <taxon>Criomorphinae</taxon>
        <taxon>Laodelphax</taxon>
    </lineage>
</organism>
<reference evidence="1 2" key="1">
    <citation type="journal article" date="2017" name="Gigascience">
        <title>Genome sequence of the small brown planthopper, Laodelphax striatellus.</title>
        <authorList>
            <person name="Zhu J."/>
            <person name="Jiang F."/>
            <person name="Wang X."/>
            <person name="Yang P."/>
            <person name="Bao Y."/>
            <person name="Zhao W."/>
            <person name="Wang W."/>
            <person name="Lu H."/>
            <person name="Wang Q."/>
            <person name="Cui N."/>
            <person name="Li J."/>
            <person name="Chen X."/>
            <person name="Luo L."/>
            <person name="Yu J."/>
            <person name="Kang L."/>
            <person name="Cui F."/>
        </authorList>
    </citation>
    <scope>NUCLEOTIDE SEQUENCE [LARGE SCALE GENOMIC DNA]</scope>
    <source>
        <strain evidence="1">Lst14</strain>
    </source>
</reference>
<dbReference type="InParanoid" id="A0A482XBW5"/>
<evidence type="ECO:0000313" key="2">
    <source>
        <dbReference type="Proteomes" id="UP000291343"/>
    </source>
</evidence>